<dbReference type="AlphaFoldDB" id="A1THT4"/>
<dbReference type="RefSeq" id="WP_011783078.1">
    <property type="nucleotide sequence ID" value="NC_008726.1"/>
</dbReference>
<sequence>MGEPVRQGEIILVPAPGAAQIGPREAAKRYIVGHSESGHHHVLDSDHAFHVIVANDQLLIELHDTARLVHQAQADRHQTLTVPPGTYRVLRKRQYNPVLDIHGPAAD</sequence>
<organism evidence="1 2">
    <name type="scientific">Mycolicibacterium vanbaalenii (strain DSM 7251 / JCM 13017 / BCRC 16820 / KCTC 9966 / NRRL B-24157 / PYR-1)</name>
    <name type="common">Mycobacterium vanbaalenii</name>
    <dbReference type="NCBI Taxonomy" id="350058"/>
    <lineage>
        <taxon>Bacteria</taxon>
        <taxon>Bacillati</taxon>
        <taxon>Actinomycetota</taxon>
        <taxon>Actinomycetes</taxon>
        <taxon>Mycobacteriales</taxon>
        <taxon>Mycobacteriaceae</taxon>
        <taxon>Mycolicibacterium</taxon>
    </lineage>
</organism>
<gene>
    <name evidence="1" type="ordered locus">Mvan_5978</name>
</gene>
<accession>A1THT4</accession>
<name>A1THT4_MYCVP</name>
<keyword evidence="2" id="KW-1185">Reference proteome</keyword>
<reference evidence="1" key="1">
    <citation type="submission" date="2006-12" db="EMBL/GenBank/DDBJ databases">
        <title>Complete sequence of Mycobacterium vanbaalenii PYR-1.</title>
        <authorList>
            <consortium name="US DOE Joint Genome Institute"/>
            <person name="Copeland A."/>
            <person name="Lucas S."/>
            <person name="Lapidus A."/>
            <person name="Barry K."/>
            <person name="Detter J.C."/>
            <person name="Glavina del Rio T."/>
            <person name="Hammon N."/>
            <person name="Israni S."/>
            <person name="Dalin E."/>
            <person name="Tice H."/>
            <person name="Pitluck S."/>
            <person name="Singan V."/>
            <person name="Schmutz J."/>
            <person name="Larimer F."/>
            <person name="Land M."/>
            <person name="Hauser L."/>
            <person name="Kyrpides N."/>
            <person name="Anderson I.J."/>
            <person name="Miller C."/>
            <person name="Richardson P."/>
        </authorList>
    </citation>
    <scope>NUCLEOTIDE SEQUENCE [LARGE SCALE GENOMIC DNA]</scope>
    <source>
        <strain evidence="1">PYR-1</strain>
    </source>
</reference>
<proteinExistence type="predicted"/>
<dbReference type="KEGG" id="mva:Mvan_5978"/>
<dbReference type="HOGENOM" id="CLU_2207166_0_0_11"/>
<evidence type="ECO:0000313" key="2">
    <source>
        <dbReference type="Proteomes" id="UP000009159"/>
    </source>
</evidence>
<dbReference type="STRING" id="350058.Mvan_5978"/>
<protein>
    <submittedName>
        <fullName evidence="1">Uncharacterized protein</fullName>
    </submittedName>
</protein>
<evidence type="ECO:0000313" key="1">
    <source>
        <dbReference type="EMBL" id="ABM16734.1"/>
    </source>
</evidence>
<dbReference type="EMBL" id="CP000511">
    <property type="protein sequence ID" value="ABM16734.1"/>
    <property type="molecule type" value="Genomic_DNA"/>
</dbReference>
<dbReference type="Proteomes" id="UP000009159">
    <property type="component" value="Chromosome"/>
</dbReference>